<dbReference type="Gene3D" id="3.30.160.60">
    <property type="entry name" value="Classic Zinc Finger"/>
    <property type="match status" value="1"/>
</dbReference>
<keyword evidence="1" id="KW-0479">Metal-binding</keyword>
<feature type="domain" description="C2H2-type" evidence="3">
    <location>
        <begin position="86"/>
        <end position="114"/>
    </location>
</feature>
<evidence type="ECO:0000259" key="3">
    <source>
        <dbReference type="PROSITE" id="PS50157"/>
    </source>
</evidence>
<evidence type="ECO:0000313" key="5">
    <source>
        <dbReference type="Proteomes" id="UP001487740"/>
    </source>
</evidence>
<sequence>MEPFSSEHRDVNNPHKSSKMEPAPAEATQQWVPVLVLNISKPNTPPATTTIPVTYTEPTSGVVQTASTDTSEELERTDQDASDNHVKCVLCDKSFPSLKDMQTHYLSTHKSRRGKDSRKTKINSDSFATQINVDGEQCGLDQKSELSLPMSEKGEIDPKCPVCSIDFSTADEVKKHMKEVHSYKIPEEPHTPITGKGPAASLYDYFSRNEEQSYSSKIPVIETRNIEQAKQYIQKTEFSEHKIPQSELIMEKIAQLKRNPHVSLSWRPTLQARGCMEEDGEYVCGRCNVLCDDMEDYMDHLQDCLTMTSVTLEPAPTPPRRLLKLPCQTIAFGSRESGHSRYLINQNLIAKLQAYLPNSLVKTSQPLPHQFKPPTAAPPGSTGQTFRDLLDDDFGYESHESVDIQTAGSASPVSPATWHSEAPHSSRELSALQGKVSVSNTTKGTTQPMVIIPMDSKINLSVAPDHQLLKKLSDHSQCGEEATKTNSSPALAASPLGLLLDQDDIKMEVEEEVVEDHFEDS</sequence>
<keyword evidence="5" id="KW-1185">Reference proteome</keyword>
<feature type="region of interest" description="Disordered" evidence="2">
    <location>
        <begin position="43"/>
        <end position="80"/>
    </location>
</feature>
<accession>A0AAW0V3U4</accession>
<feature type="compositionally biased region" description="Polar residues" evidence="2">
    <location>
        <begin position="403"/>
        <end position="414"/>
    </location>
</feature>
<dbReference type="AlphaFoldDB" id="A0AAW0V3U4"/>
<dbReference type="EMBL" id="JARAKH010000002">
    <property type="protein sequence ID" value="KAK8407014.1"/>
    <property type="molecule type" value="Genomic_DNA"/>
</dbReference>
<evidence type="ECO:0000313" key="4">
    <source>
        <dbReference type="EMBL" id="KAK8407014.1"/>
    </source>
</evidence>
<dbReference type="PROSITE" id="PS00028">
    <property type="entry name" value="ZINC_FINGER_C2H2_1"/>
    <property type="match status" value="2"/>
</dbReference>
<gene>
    <name evidence="4" type="ORF">O3P69_007516</name>
</gene>
<proteinExistence type="predicted"/>
<protein>
    <recommendedName>
        <fullName evidence="3">C2H2-type domain-containing protein</fullName>
    </recommendedName>
</protein>
<feature type="domain" description="C2H2-type" evidence="3">
    <location>
        <begin position="158"/>
        <end position="186"/>
    </location>
</feature>
<dbReference type="Pfam" id="PF12874">
    <property type="entry name" value="zf-met"/>
    <property type="match status" value="1"/>
</dbReference>
<feature type="compositionally biased region" description="Basic and acidic residues" evidence="2">
    <location>
        <begin position="1"/>
        <end position="13"/>
    </location>
</feature>
<dbReference type="PROSITE" id="PS50157">
    <property type="entry name" value="ZINC_FINGER_C2H2_2"/>
    <property type="match status" value="2"/>
</dbReference>
<name>A0AAW0V3U4_SCYPA</name>
<organism evidence="4 5">
    <name type="scientific">Scylla paramamosain</name>
    <name type="common">Mud crab</name>
    <dbReference type="NCBI Taxonomy" id="85552"/>
    <lineage>
        <taxon>Eukaryota</taxon>
        <taxon>Metazoa</taxon>
        <taxon>Ecdysozoa</taxon>
        <taxon>Arthropoda</taxon>
        <taxon>Crustacea</taxon>
        <taxon>Multicrustacea</taxon>
        <taxon>Malacostraca</taxon>
        <taxon>Eumalacostraca</taxon>
        <taxon>Eucarida</taxon>
        <taxon>Decapoda</taxon>
        <taxon>Pleocyemata</taxon>
        <taxon>Brachyura</taxon>
        <taxon>Eubrachyura</taxon>
        <taxon>Portunoidea</taxon>
        <taxon>Portunidae</taxon>
        <taxon>Portuninae</taxon>
        <taxon>Scylla</taxon>
    </lineage>
</organism>
<dbReference type="Proteomes" id="UP001487740">
    <property type="component" value="Unassembled WGS sequence"/>
</dbReference>
<dbReference type="InterPro" id="IPR013087">
    <property type="entry name" value="Znf_C2H2_type"/>
</dbReference>
<reference evidence="4 5" key="1">
    <citation type="submission" date="2023-03" db="EMBL/GenBank/DDBJ databases">
        <title>High-quality genome of Scylla paramamosain provides insights in environmental adaptation.</title>
        <authorList>
            <person name="Zhang L."/>
        </authorList>
    </citation>
    <scope>NUCLEOTIDE SEQUENCE [LARGE SCALE GENOMIC DNA]</scope>
    <source>
        <strain evidence="4">LZ_2023a</strain>
        <tissue evidence="4">Muscle</tissue>
    </source>
</reference>
<keyword evidence="1" id="KW-0863">Zinc-finger</keyword>
<keyword evidence="1" id="KW-0862">Zinc</keyword>
<feature type="region of interest" description="Disordered" evidence="2">
    <location>
        <begin position="365"/>
        <end position="442"/>
    </location>
</feature>
<dbReference type="Pfam" id="PF00096">
    <property type="entry name" value="zf-C2H2"/>
    <property type="match status" value="1"/>
</dbReference>
<dbReference type="SMART" id="SM00355">
    <property type="entry name" value="ZnF_C2H2"/>
    <property type="match status" value="3"/>
</dbReference>
<dbReference type="GO" id="GO:0008270">
    <property type="term" value="F:zinc ion binding"/>
    <property type="evidence" value="ECO:0007669"/>
    <property type="project" value="UniProtKB-KW"/>
</dbReference>
<feature type="region of interest" description="Disordered" evidence="2">
    <location>
        <begin position="1"/>
        <end position="27"/>
    </location>
</feature>
<comment type="caution">
    <text evidence="4">The sequence shown here is derived from an EMBL/GenBank/DDBJ whole genome shotgun (WGS) entry which is preliminary data.</text>
</comment>
<feature type="compositionally biased region" description="Low complexity" evidence="2">
    <location>
        <begin position="46"/>
        <end position="59"/>
    </location>
</feature>
<evidence type="ECO:0000256" key="1">
    <source>
        <dbReference type="PROSITE-ProRule" id="PRU00042"/>
    </source>
</evidence>
<evidence type="ECO:0000256" key="2">
    <source>
        <dbReference type="SAM" id="MobiDB-lite"/>
    </source>
</evidence>